<feature type="compositionally biased region" description="Acidic residues" evidence="1">
    <location>
        <begin position="495"/>
        <end position="514"/>
    </location>
</feature>
<evidence type="ECO:0000259" key="2">
    <source>
        <dbReference type="PROSITE" id="PS50994"/>
    </source>
</evidence>
<dbReference type="eggNOG" id="COG2801">
    <property type="taxonomic scope" value="Bacteria"/>
</dbReference>
<dbReference type="Proteomes" id="UP000001937">
    <property type="component" value="Chromosome"/>
</dbReference>
<dbReference type="GO" id="GO:0003676">
    <property type="term" value="F:nucleic acid binding"/>
    <property type="evidence" value="ECO:0007669"/>
    <property type="project" value="InterPro"/>
</dbReference>
<accession>Q2JFR1</accession>
<dbReference type="Gene3D" id="3.30.420.10">
    <property type="entry name" value="Ribonuclease H-like superfamily/Ribonuclease H"/>
    <property type="match status" value="1"/>
</dbReference>
<dbReference type="InterPro" id="IPR015378">
    <property type="entry name" value="Transposase-like_Mu_C"/>
</dbReference>
<dbReference type="EMBL" id="CP000249">
    <property type="protein sequence ID" value="ABD09881.1"/>
    <property type="molecule type" value="Genomic_DNA"/>
</dbReference>
<dbReference type="PROSITE" id="PS50994">
    <property type="entry name" value="INTEGRASE"/>
    <property type="match status" value="1"/>
</dbReference>
<feature type="domain" description="Integrase catalytic" evidence="2">
    <location>
        <begin position="82"/>
        <end position="315"/>
    </location>
</feature>
<dbReference type="HOGENOM" id="CLU_049154_0_0_11"/>
<dbReference type="STRING" id="106370.Francci3_0496"/>
<sequence>MDTARGVLAEFSHASTPTQDLVLAAIEARLEQEHGPGVVRLPGRTRARALLRELSRGTSAFGGAKGRREIAGRPVAPYGKLRAHRPGEYLLVDTTRLDVFAMERVTLRWVQAELTVAMDRYDRCITGLRLTPVSTKAVDAAAVLFESIRPLPEPAAGWVDVRPPYHGVPGRVVVDVERLVDAGGVPLLPSVAAETLVVDHGRIYLSEHLLSVCQRLGISVQPARVAQATDKAAVERFFRTLREQLLVALPGYKGPDVHHRGADVEEQAFYFLDELEELIRQWVADCYHRQPHGGLVVPEVPGLAVSPLEMFAHGVARAGHLQVPARADLVFDFLAVEWRTIQHYGVEIGGLRYDGPALSPYRNRTSPHTGVHAGKWPIRVDADDVSRVYFQDPADQRWHVLRWEHADALGGPFSADALAYARQLATATDRFPDTRRALARLLERWDAGLAGNRAERRMAVRLSERRLRLVGDTAVPDEPAPAVASPDQDRSAEETAGDDDRDDELGAPFPGEDDFYADAMEIV</sequence>
<evidence type="ECO:0000313" key="3">
    <source>
        <dbReference type="EMBL" id="ABD09881.1"/>
    </source>
</evidence>
<dbReference type="InterPro" id="IPR001584">
    <property type="entry name" value="Integrase_cat-core"/>
</dbReference>
<dbReference type="PhylomeDB" id="Q2JFR1"/>
<dbReference type="InterPro" id="IPR012337">
    <property type="entry name" value="RNaseH-like_sf"/>
</dbReference>
<dbReference type="GO" id="GO:0015074">
    <property type="term" value="P:DNA integration"/>
    <property type="evidence" value="ECO:0007669"/>
    <property type="project" value="InterPro"/>
</dbReference>
<protein>
    <submittedName>
        <fullName evidence="3">Integrase</fullName>
    </submittedName>
</protein>
<dbReference type="Pfam" id="PF09299">
    <property type="entry name" value="Mu-transpos_C"/>
    <property type="match status" value="1"/>
</dbReference>
<organism evidence="3 4">
    <name type="scientific">Frankia casuarinae (strain DSM 45818 / CECT 9043 / HFP020203 / CcI3)</name>
    <dbReference type="NCBI Taxonomy" id="106370"/>
    <lineage>
        <taxon>Bacteria</taxon>
        <taxon>Bacillati</taxon>
        <taxon>Actinomycetota</taxon>
        <taxon>Actinomycetes</taxon>
        <taxon>Frankiales</taxon>
        <taxon>Frankiaceae</taxon>
        <taxon>Frankia</taxon>
    </lineage>
</organism>
<evidence type="ECO:0000256" key="1">
    <source>
        <dbReference type="SAM" id="MobiDB-lite"/>
    </source>
</evidence>
<dbReference type="KEGG" id="fra:Francci3_0496"/>
<dbReference type="InterPro" id="IPR036397">
    <property type="entry name" value="RNaseH_sf"/>
</dbReference>
<name>Q2JFR1_FRACC</name>
<proteinExistence type="predicted"/>
<feature type="region of interest" description="Disordered" evidence="1">
    <location>
        <begin position="471"/>
        <end position="514"/>
    </location>
</feature>
<dbReference type="SUPFAM" id="SSF53098">
    <property type="entry name" value="Ribonuclease H-like"/>
    <property type="match status" value="1"/>
</dbReference>
<evidence type="ECO:0000313" key="4">
    <source>
        <dbReference type="Proteomes" id="UP000001937"/>
    </source>
</evidence>
<gene>
    <name evidence="3" type="ordered locus">Francci3_0496</name>
</gene>
<dbReference type="RefSeq" id="WP_011434957.1">
    <property type="nucleotide sequence ID" value="NC_007777.1"/>
</dbReference>
<keyword evidence="4" id="KW-1185">Reference proteome</keyword>
<reference evidence="3 4" key="1">
    <citation type="journal article" date="2007" name="Genome Res.">
        <title>Genome characteristics of facultatively symbiotic Frankia sp. strains reflect host range and host plant biogeography.</title>
        <authorList>
            <person name="Normand P."/>
            <person name="Lapierre P."/>
            <person name="Tisa L.S."/>
            <person name="Gogarten J.P."/>
            <person name="Alloisio N."/>
            <person name="Bagnarol E."/>
            <person name="Bassi C.A."/>
            <person name="Berry A.M."/>
            <person name="Bickhart D.M."/>
            <person name="Choisne N."/>
            <person name="Couloux A."/>
            <person name="Cournoyer B."/>
            <person name="Cruveiller S."/>
            <person name="Daubin V."/>
            <person name="Demange N."/>
            <person name="Francino M.P."/>
            <person name="Goltsman E."/>
            <person name="Huang Y."/>
            <person name="Kopp O.R."/>
            <person name="Labarre L."/>
            <person name="Lapidus A."/>
            <person name="Lavire C."/>
            <person name="Marechal J."/>
            <person name="Martinez M."/>
            <person name="Mastronunzio J.E."/>
            <person name="Mullin B.C."/>
            <person name="Niemann J."/>
            <person name="Pujic P."/>
            <person name="Rawnsley T."/>
            <person name="Rouy Z."/>
            <person name="Schenowitz C."/>
            <person name="Sellstedt A."/>
            <person name="Tavares F."/>
            <person name="Tomkins J.P."/>
            <person name="Vallenet D."/>
            <person name="Valverde C."/>
            <person name="Wall L.G."/>
            <person name="Wang Y."/>
            <person name="Medigue C."/>
            <person name="Benson D.R."/>
        </authorList>
    </citation>
    <scope>NUCLEOTIDE SEQUENCE [LARGE SCALE GENOMIC DNA]</scope>
    <source>
        <strain evidence="4">DSM 45818 / CECT 9043 / CcI3</strain>
    </source>
</reference>
<dbReference type="AlphaFoldDB" id="Q2JFR1"/>